<dbReference type="InterPro" id="IPR023296">
    <property type="entry name" value="Glyco_hydro_beta-prop_sf"/>
</dbReference>
<evidence type="ECO:0000313" key="6">
    <source>
        <dbReference type="EMBL" id="ARD22122.1"/>
    </source>
</evidence>
<dbReference type="PANTHER" id="PTHR42812">
    <property type="entry name" value="BETA-XYLOSIDASE"/>
    <property type="match status" value="1"/>
</dbReference>
<dbReference type="Proteomes" id="UP000191820">
    <property type="component" value="Chromosome"/>
</dbReference>
<dbReference type="Gene3D" id="2.115.10.20">
    <property type="entry name" value="Glycosyl hydrolase domain, family 43"/>
    <property type="match status" value="1"/>
</dbReference>
<dbReference type="SUPFAM" id="SSF49899">
    <property type="entry name" value="Concanavalin A-like lectins/glucanases"/>
    <property type="match status" value="1"/>
</dbReference>
<dbReference type="PANTHER" id="PTHR42812:SF12">
    <property type="entry name" value="BETA-XYLOSIDASE-RELATED"/>
    <property type="match status" value="1"/>
</dbReference>
<dbReference type="InterPro" id="IPR006710">
    <property type="entry name" value="Glyco_hydro_43"/>
</dbReference>
<name>A0ABM6JLF1_9GAMM</name>
<sequence>MNLPDINPILPGFNPDPSIVRVNDDYYIAVSTFEWYPGVQIYHSTDLVNWTLVHRPLNRADLLDMTGVPDSCGIWAPCLTHNNGKFYLIYTNVKRFDGNFKDSPNYLTTCETIDGEWTRPVYLNSSGFDPSLFHDDDGKKWLLNMVWDYRPDRSFFGGIALQQYCDKTERLIGESKIIFTGTEFGLTEGPHLYKKNGYYYLLTAEGGTGYEHVCTMARSKHIDGPYDVDPQGPIVATVPHLQHKLQRNGHGSLVESKEGEWYLAHLTSRPLDIEQPTSQRSSPMGRETAIESVQYTDDGWFRLATNSSLAQLNPIGLTAKPQRDFSFRDEFTDRFIADQFQWLRSPTPENFVSTTRKPGSLLLTGMHSLGSTFEQALVATRQRHFSFVAQTKIMFESNHFQQTAGLICYYNAHKFHYLYLSYDEKIGLNLDIMSCEGEQSLDLVFPIFEQRIPLLQSSVYLRADVHYETLKFEYSLNGSDWFHIASLDYSLISDEAGKGEGSSFTGAFVGLCAQDLTGQNTVAEFSYFDYKERHQ</sequence>
<organism evidence="6 7">
    <name type="scientific">Shewanella japonica</name>
    <dbReference type="NCBI Taxonomy" id="93973"/>
    <lineage>
        <taxon>Bacteria</taxon>
        <taxon>Pseudomonadati</taxon>
        <taxon>Pseudomonadota</taxon>
        <taxon>Gammaproteobacteria</taxon>
        <taxon>Alteromonadales</taxon>
        <taxon>Shewanellaceae</taxon>
        <taxon>Shewanella</taxon>
    </lineage>
</organism>
<dbReference type="EMBL" id="CP020472">
    <property type="protein sequence ID" value="ARD22122.1"/>
    <property type="molecule type" value="Genomic_DNA"/>
</dbReference>
<comment type="similarity">
    <text evidence="1 4">Belongs to the glycosyl hydrolase 43 family.</text>
</comment>
<evidence type="ECO:0000313" key="7">
    <source>
        <dbReference type="Proteomes" id="UP000191820"/>
    </source>
</evidence>
<dbReference type="Pfam" id="PF17851">
    <property type="entry name" value="GH43_C2"/>
    <property type="match status" value="1"/>
</dbReference>
<feature type="domain" description="Beta-xylosidase C-terminal Concanavalin A-like" evidence="5">
    <location>
        <begin position="328"/>
        <end position="531"/>
    </location>
</feature>
<protein>
    <submittedName>
        <fullName evidence="6">Xylan 1,4-beta-xylosidase</fullName>
    </submittedName>
</protein>
<accession>A0ABM6JLF1</accession>
<dbReference type="InterPro" id="IPR013320">
    <property type="entry name" value="ConA-like_dom_sf"/>
</dbReference>
<keyword evidence="2 4" id="KW-0378">Hydrolase</keyword>
<keyword evidence="3 4" id="KW-0326">Glycosidase</keyword>
<reference evidence="6 7" key="1">
    <citation type="submission" date="2017-03" db="EMBL/GenBank/DDBJ databases">
        <title>Genome sequencing of Shewanella japonica KCTC 22435.</title>
        <authorList>
            <person name="Kim K.M."/>
        </authorList>
    </citation>
    <scope>NUCLEOTIDE SEQUENCE [LARGE SCALE GENOMIC DNA]</scope>
    <source>
        <strain evidence="6 7">KCTC 22435</strain>
    </source>
</reference>
<dbReference type="Gene3D" id="2.60.120.200">
    <property type="match status" value="1"/>
</dbReference>
<dbReference type="InterPro" id="IPR051795">
    <property type="entry name" value="Glycosyl_Hydrlase_43"/>
</dbReference>
<evidence type="ECO:0000256" key="1">
    <source>
        <dbReference type="ARBA" id="ARBA00009865"/>
    </source>
</evidence>
<keyword evidence="7" id="KW-1185">Reference proteome</keyword>
<dbReference type="SUPFAM" id="SSF75005">
    <property type="entry name" value="Arabinanase/levansucrase/invertase"/>
    <property type="match status" value="1"/>
</dbReference>
<evidence type="ECO:0000259" key="5">
    <source>
        <dbReference type="Pfam" id="PF17851"/>
    </source>
</evidence>
<proteinExistence type="inferred from homology"/>
<dbReference type="CDD" id="cd09000">
    <property type="entry name" value="GH43_SXA-like"/>
    <property type="match status" value="1"/>
</dbReference>
<dbReference type="RefSeq" id="WP_080915562.1">
    <property type="nucleotide sequence ID" value="NZ_CP020472.1"/>
</dbReference>
<evidence type="ECO:0000256" key="3">
    <source>
        <dbReference type="ARBA" id="ARBA00023295"/>
    </source>
</evidence>
<gene>
    <name evidence="6" type="ORF">SJ2017_1814</name>
</gene>
<dbReference type="Pfam" id="PF04616">
    <property type="entry name" value="Glyco_hydro_43"/>
    <property type="match status" value="1"/>
</dbReference>
<dbReference type="InterPro" id="IPR041542">
    <property type="entry name" value="GH43_C2"/>
</dbReference>
<evidence type="ECO:0000256" key="4">
    <source>
        <dbReference type="RuleBase" id="RU361187"/>
    </source>
</evidence>
<evidence type="ECO:0000256" key="2">
    <source>
        <dbReference type="ARBA" id="ARBA00022801"/>
    </source>
</evidence>